<dbReference type="RefSeq" id="WP_251350863.1">
    <property type="nucleotide sequence ID" value="NZ_JAMQGR010000007.1"/>
</dbReference>
<protein>
    <submittedName>
        <fullName evidence="1">Uncharacterized protein</fullName>
    </submittedName>
</protein>
<proteinExistence type="predicted"/>
<dbReference type="EMBL" id="JAMQGR010000007">
    <property type="protein sequence ID" value="MCM2567793.1"/>
    <property type="molecule type" value="Genomic_DNA"/>
</dbReference>
<comment type="caution">
    <text evidence="1">The sequence shown here is derived from an EMBL/GenBank/DDBJ whole genome shotgun (WGS) entry which is preliminary data.</text>
</comment>
<reference evidence="1 2" key="1">
    <citation type="submission" date="2022-06" db="EMBL/GenBank/DDBJ databases">
        <title>Janthinobacterium kumbetensis sp. nov., isolated from spring water in Turkey.</title>
        <authorList>
            <person name="Inan Bektas K."/>
            <person name="Belduz A.A."/>
            <person name="Canakci S."/>
            <person name="Nalcaoglu A."/>
            <person name="Ceylan E."/>
            <person name="Kati H."/>
        </authorList>
    </citation>
    <scope>NUCLEOTIDE SEQUENCE [LARGE SCALE GENOMIC DNA]</scope>
    <source>
        <strain evidence="1 2">GK</strain>
    </source>
</reference>
<dbReference type="Proteomes" id="UP001202243">
    <property type="component" value="Unassembled WGS sequence"/>
</dbReference>
<keyword evidence="2" id="KW-1185">Reference proteome</keyword>
<name>A0ABT0WV42_9BURK</name>
<organism evidence="1 2">
    <name type="scientific">Janthinobacterium kumbetense</name>
    <dbReference type="NCBI Taxonomy" id="2950280"/>
    <lineage>
        <taxon>Bacteria</taxon>
        <taxon>Pseudomonadati</taxon>
        <taxon>Pseudomonadota</taxon>
        <taxon>Betaproteobacteria</taxon>
        <taxon>Burkholderiales</taxon>
        <taxon>Oxalobacteraceae</taxon>
        <taxon>Janthinobacterium</taxon>
    </lineage>
</organism>
<evidence type="ECO:0000313" key="2">
    <source>
        <dbReference type="Proteomes" id="UP001202243"/>
    </source>
</evidence>
<evidence type="ECO:0000313" key="1">
    <source>
        <dbReference type="EMBL" id="MCM2567793.1"/>
    </source>
</evidence>
<gene>
    <name evidence="1" type="ORF">NCG91_19480</name>
</gene>
<accession>A0ABT0WV42</accession>
<sequence>MDKVFSITTRAFYAVDMRADYEAAGTWPADAIDVSSNDEDKLRAAISAGGGIKRLATGGWKITAPPAPSFATLAAPYLASVRQVRDAILNRLAGIGFAAMADGDAGTVQAIAAARAWLLDITICPTVAAAQDIEALQVAVSAEYARIAATLSGEARRAFDDSAGMASTQ</sequence>